<dbReference type="AlphaFoldDB" id="A0A3B0UU63"/>
<accession>A0A3B0UU63</accession>
<gene>
    <name evidence="1" type="ORF">MNBD_BACTEROID07-1643</name>
</gene>
<name>A0A3B0UU63_9ZZZZ</name>
<proteinExistence type="predicted"/>
<evidence type="ECO:0000313" key="1">
    <source>
        <dbReference type="EMBL" id="VAW28159.1"/>
    </source>
</evidence>
<protein>
    <submittedName>
        <fullName evidence="1">DNA mismatch repair protein MutS</fullName>
    </submittedName>
</protein>
<reference evidence="1" key="1">
    <citation type="submission" date="2018-06" db="EMBL/GenBank/DDBJ databases">
        <authorList>
            <person name="Zhirakovskaya E."/>
        </authorList>
    </citation>
    <scope>NUCLEOTIDE SEQUENCE</scope>
</reference>
<organism evidence="1">
    <name type="scientific">hydrothermal vent metagenome</name>
    <dbReference type="NCBI Taxonomy" id="652676"/>
    <lineage>
        <taxon>unclassified sequences</taxon>
        <taxon>metagenomes</taxon>
        <taxon>ecological metagenomes</taxon>
    </lineage>
</organism>
<dbReference type="EMBL" id="UOET01000200">
    <property type="protein sequence ID" value="VAW28159.1"/>
    <property type="molecule type" value="Genomic_DNA"/>
</dbReference>
<sequence>MDIEKFKQELDELFRLFNKLMEKQDTEMENIPGINKMMVEQFKVFFTNYESMKDQIAYQLQGQFGDSIQEMVETLIKQLRDELGEEEWMISPDTDVPVVHEIQQNPTNPEKEIAEIDKLLQNSNLTPEQIDELLDRRSRLK</sequence>